<gene>
    <name evidence="3" type="ORF">ALTATR162_LOCUS2437</name>
</gene>
<dbReference type="PROSITE" id="PS50263">
    <property type="entry name" value="CN_HYDROLASE"/>
    <property type="match status" value="1"/>
</dbReference>
<reference evidence="3" key="1">
    <citation type="submission" date="2021-05" db="EMBL/GenBank/DDBJ databases">
        <authorList>
            <person name="Stam R."/>
        </authorList>
    </citation>
    <scope>NUCLEOTIDE SEQUENCE</scope>
    <source>
        <strain evidence="3">CS162</strain>
    </source>
</reference>
<proteinExistence type="predicted"/>
<keyword evidence="4" id="KW-1185">Reference proteome</keyword>
<dbReference type="CDD" id="cd07197">
    <property type="entry name" value="nitrilase"/>
    <property type="match status" value="1"/>
</dbReference>
<accession>A0A8J2HYK2</accession>
<comment type="caution">
    <text evidence="3">The sequence shown here is derived from an EMBL/GenBank/DDBJ whole genome shotgun (WGS) entry which is preliminary data.</text>
</comment>
<dbReference type="InterPro" id="IPR003010">
    <property type="entry name" value="C-N_Hydrolase"/>
</dbReference>
<dbReference type="EMBL" id="CAJRGZ010000015">
    <property type="protein sequence ID" value="CAG5149744.1"/>
    <property type="molecule type" value="Genomic_DNA"/>
</dbReference>
<keyword evidence="1" id="KW-0378">Hydrolase</keyword>
<dbReference type="PANTHER" id="PTHR43674:SF16">
    <property type="entry name" value="CARBON-NITROGEN FAMILY, PUTATIVE (AFU_ORTHOLOGUE AFUA_5G02350)-RELATED"/>
    <property type="match status" value="1"/>
</dbReference>
<name>A0A8J2HYK2_9PLEO</name>
<sequence length="311" mass="33897">MASTIKVAVIQLYPKVSNALPHTTSYFSLTTPPLQPEHNFSKAAEFIRSAASQGAQLAVLPEYHLTNWKPNDPEFLNIVEQCGGYLEKYCELAKECNISIVPGTIVESHKEHSAAEDKLLNVCYFISPSGEITGKYIKKNLWGPERDHLTGSSHSPHEVFDTPIGKVGLLICWDLAFPEAFRELIAQGAQIIIIPTFWTLNDCNAAGLARNPASEALFLDSILTARAFENTCAVVFANAGGPPGKGYAGLSQVTVPFVGALGKLGGAGEGMCVVDLDMQILEDAESNYQVRSDIARGDWHYVYRHSKEGKL</sequence>
<dbReference type="SUPFAM" id="SSF56317">
    <property type="entry name" value="Carbon-nitrogen hydrolase"/>
    <property type="match status" value="1"/>
</dbReference>
<feature type="domain" description="CN hydrolase" evidence="2">
    <location>
        <begin position="5"/>
        <end position="278"/>
    </location>
</feature>
<evidence type="ECO:0000256" key="1">
    <source>
        <dbReference type="ARBA" id="ARBA00022801"/>
    </source>
</evidence>
<organism evidence="3 4">
    <name type="scientific">Alternaria atra</name>
    <dbReference type="NCBI Taxonomy" id="119953"/>
    <lineage>
        <taxon>Eukaryota</taxon>
        <taxon>Fungi</taxon>
        <taxon>Dikarya</taxon>
        <taxon>Ascomycota</taxon>
        <taxon>Pezizomycotina</taxon>
        <taxon>Dothideomycetes</taxon>
        <taxon>Pleosporomycetidae</taxon>
        <taxon>Pleosporales</taxon>
        <taxon>Pleosporineae</taxon>
        <taxon>Pleosporaceae</taxon>
        <taxon>Alternaria</taxon>
        <taxon>Alternaria sect. Ulocladioides</taxon>
    </lineage>
</organism>
<dbReference type="GeneID" id="67013882"/>
<dbReference type="PANTHER" id="PTHR43674">
    <property type="entry name" value="NITRILASE C965.09-RELATED"/>
    <property type="match status" value="1"/>
</dbReference>
<dbReference type="InterPro" id="IPR050345">
    <property type="entry name" value="Aliph_Amidase/BUP"/>
</dbReference>
<dbReference type="Gene3D" id="3.60.110.10">
    <property type="entry name" value="Carbon-nitrogen hydrolase"/>
    <property type="match status" value="1"/>
</dbReference>
<dbReference type="GO" id="GO:0016811">
    <property type="term" value="F:hydrolase activity, acting on carbon-nitrogen (but not peptide) bonds, in linear amides"/>
    <property type="evidence" value="ECO:0007669"/>
    <property type="project" value="TreeGrafter"/>
</dbReference>
<dbReference type="RefSeq" id="XP_043165978.1">
    <property type="nucleotide sequence ID" value="XM_043310043.1"/>
</dbReference>
<dbReference type="Proteomes" id="UP000676310">
    <property type="component" value="Unassembled WGS sequence"/>
</dbReference>
<protein>
    <recommendedName>
        <fullName evidence="2">CN hydrolase domain-containing protein</fullName>
    </recommendedName>
</protein>
<evidence type="ECO:0000313" key="3">
    <source>
        <dbReference type="EMBL" id="CAG5149744.1"/>
    </source>
</evidence>
<dbReference type="InterPro" id="IPR036526">
    <property type="entry name" value="C-N_Hydrolase_sf"/>
</dbReference>
<dbReference type="Pfam" id="PF00795">
    <property type="entry name" value="CN_hydrolase"/>
    <property type="match status" value="1"/>
</dbReference>
<dbReference type="AlphaFoldDB" id="A0A8J2HYK2"/>
<dbReference type="OrthoDB" id="412018at2759"/>
<evidence type="ECO:0000259" key="2">
    <source>
        <dbReference type="PROSITE" id="PS50263"/>
    </source>
</evidence>
<evidence type="ECO:0000313" key="4">
    <source>
        <dbReference type="Proteomes" id="UP000676310"/>
    </source>
</evidence>